<evidence type="ECO:0000259" key="1">
    <source>
        <dbReference type="Pfam" id="PF12358"/>
    </source>
</evidence>
<name>A0A0C2HK89_9BACT</name>
<evidence type="ECO:0000313" key="2">
    <source>
        <dbReference type="EMBL" id="KIH77486.1"/>
    </source>
</evidence>
<gene>
    <name evidence="2" type="ORF">GFER_01865</name>
</gene>
<dbReference type="Proteomes" id="UP000035068">
    <property type="component" value="Unassembled WGS sequence"/>
</dbReference>
<reference evidence="2 3" key="1">
    <citation type="submission" date="2014-12" db="EMBL/GenBank/DDBJ databases">
        <title>Genomes of Geoalkalibacter ferrihydriticus and Geoalkalibacter subterraneus, two haloalkaliphilic metal-reducing members of the Geobacteraceae.</title>
        <authorList>
            <person name="Badalamenti J.P."/>
            <person name="Torres C.I."/>
            <person name="Krajmalnik-Brown R."/>
            <person name="Bond D.R."/>
        </authorList>
    </citation>
    <scope>NUCLEOTIDE SEQUENCE [LARGE SCALE GENOMIC DNA]</scope>
    <source>
        <strain evidence="2 3">DSM 17813</strain>
    </source>
</reference>
<feature type="domain" description="DUF3644" evidence="1">
    <location>
        <begin position="8"/>
        <end position="205"/>
    </location>
</feature>
<comment type="caution">
    <text evidence="2">The sequence shown here is derived from an EMBL/GenBank/DDBJ whole genome shotgun (WGS) entry which is preliminary data.</text>
</comment>
<dbReference type="Pfam" id="PF12358">
    <property type="entry name" value="DUF3644"/>
    <property type="match status" value="1"/>
</dbReference>
<dbReference type="AlphaFoldDB" id="A0A0C2HK89"/>
<proteinExistence type="predicted"/>
<accession>A0A0C2HK89</accession>
<organism evidence="2 3">
    <name type="scientific">Geoalkalibacter ferrihydriticus DSM 17813</name>
    <dbReference type="NCBI Taxonomy" id="1121915"/>
    <lineage>
        <taxon>Bacteria</taxon>
        <taxon>Pseudomonadati</taxon>
        <taxon>Thermodesulfobacteriota</taxon>
        <taxon>Desulfuromonadia</taxon>
        <taxon>Desulfuromonadales</taxon>
        <taxon>Geoalkalibacteraceae</taxon>
        <taxon>Geoalkalibacter</taxon>
    </lineage>
</organism>
<keyword evidence="3" id="KW-1185">Reference proteome</keyword>
<protein>
    <recommendedName>
        <fullName evidence="1">DUF3644 domain-containing protein</fullName>
    </recommendedName>
</protein>
<sequence>MKSRSRLMLEKSISAMLSAIEIYNKPDFKYREETFSVLCINSWELLLKAKILNLASNKLAALYAMEYKTLITGKKSTVKRPKKNRSGNPLSINLFEAYRIVTEEYGVKINKAVSDNLVALTEIRDNSIHFVNDDLLLSLKIQELGSASLQNYLHLVSSWFGDVLSRYNFYLMPLSFFRNFNEAPGISLNSSERKVLDYIKKSEEGYDGIEDVGDYNLTLRIDVKFQKVKSTSGLPVQITNDPGATAVYLSEEDFTDKYPWDYDILSTRLSKRYSDFKMNANYHKIRKKLEGDKKFAYERLLNPKNPNGGKKTFYNPNIQKEFDKHYTKIS</sequence>
<dbReference type="InterPro" id="IPR022104">
    <property type="entry name" value="DUF3644"/>
</dbReference>
<dbReference type="EMBL" id="JWJD01000001">
    <property type="protein sequence ID" value="KIH77486.1"/>
    <property type="molecule type" value="Genomic_DNA"/>
</dbReference>
<evidence type="ECO:0000313" key="3">
    <source>
        <dbReference type="Proteomes" id="UP000035068"/>
    </source>
</evidence>